<dbReference type="EMBL" id="JAAVJS010000401">
    <property type="protein sequence ID" value="NJX17235.1"/>
    <property type="molecule type" value="Genomic_DNA"/>
</dbReference>
<reference evidence="2 3" key="1">
    <citation type="submission" date="2020-03" db="EMBL/GenBank/DDBJ databases">
        <title>Tamlana sp. nov, isolated from XXX.</title>
        <authorList>
            <person name="Cao W.R."/>
        </authorList>
    </citation>
    <scope>NUCLEOTIDE SEQUENCE [LARGE SCALE GENOMIC DNA]</scope>
    <source>
        <strain evidence="2 3">HST1-43</strain>
    </source>
</reference>
<keyword evidence="3" id="KW-1185">Reference proteome</keyword>
<gene>
    <name evidence="2" type="ORF">HC176_17320</name>
</gene>
<protein>
    <submittedName>
        <fullName evidence="2">AsmA family protein</fullName>
    </submittedName>
</protein>
<dbReference type="Proteomes" id="UP000760545">
    <property type="component" value="Unassembled WGS sequence"/>
</dbReference>
<evidence type="ECO:0000313" key="2">
    <source>
        <dbReference type="EMBL" id="NJX17235.1"/>
    </source>
</evidence>
<feature type="transmembrane region" description="Helical" evidence="1">
    <location>
        <begin position="7"/>
        <end position="26"/>
    </location>
</feature>
<keyword evidence="1" id="KW-1133">Transmembrane helix</keyword>
<proteinExistence type="predicted"/>
<organism evidence="2 3">
    <name type="scientific">Tamlana crocina</name>
    <dbReference type="NCBI Taxonomy" id="393006"/>
    <lineage>
        <taxon>Bacteria</taxon>
        <taxon>Pseudomonadati</taxon>
        <taxon>Bacteroidota</taxon>
        <taxon>Flavobacteriia</taxon>
        <taxon>Flavobacteriales</taxon>
        <taxon>Flavobacteriaceae</taxon>
        <taxon>Tamlana</taxon>
    </lineage>
</organism>
<name>A0ABX1DG03_9FLAO</name>
<comment type="caution">
    <text evidence="2">The sequence shown here is derived from an EMBL/GenBank/DDBJ whole genome shotgun (WGS) entry which is preliminary data.</text>
</comment>
<evidence type="ECO:0000256" key="1">
    <source>
        <dbReference type="SAM" id="Phobius"/>
    </source>
</evidence>
<keyword evidence="1" id="KW-0812">Transmembrane</keyword>
<keyword evidence="1" id="KW-0472">Membrane</keyword>
<accession>A0ABX1DG03</accession>
<sequence>MKKFLKIFGIILGVILLLLFLTPFIFEKQLKELVQDTINKNLNAQVAFADIDLSIFRNFPDATLGIENISVINNAPFEGDTLAISDEVILQM</sequence>
<evidence type="ECO:0000313" key="3">
    <source>
        <dbReference type="Proteomes" id="UP000760545"/>
    </source>
</evidence>
<feature type="non-terminal residue" evidence="2">
    <location>
        <position position="92"/>
    </location>
</feature>